<keyword evidence="1" id="KW-0812">Transmembrane</keyword>
<feature type="transmembrane region" description="Helical" evidence="1">
    <location>
        <begin position="111"/>
        <end position="135"/>
    </location>
</feature>
<name>A0A542YPB7_9MICO</name>
<organism evidence="2 3">
    <name type="scientific">Ornithinicoccus hortensis</name>
    <dbReference type="NCBI Taxonomy" id="82346"/>
    <lineage>
        <taxon>Bacteria</taxon>
        <taxon>Bacillati</taxon>
        <taxon>Actinomycetota</taxon>
        <taxon>Actinomycetes</taxon>
        <taxon>Micrococcales</taxon>
        <taxon>Intrasporangiaceae</taxon>
        <taxon>Ornithinicoccus</taxon>
    </lineage>
</organism>
<evidence type="ECO:0000256" key="1">
    <source>
        <dbReference type="SAM" id="Phobius"/>
    </source>
</evidence>
<keyword evidence="3" id="KW-1185">Reference proteome</keyword>
<feature type="transmembrane region" description="Helical" evidence="1">
    <location>
        <begin position="12"/>
        <end position="37"/>
    </location>
</feature>
<accession>A0A542YPB7</accession>
<keyword evidence="1" id="KW-1133">Transmembrane helix</keyword>
<feature type="transmembrane region" description="Helical" evidence="1">
    <location>
        <begin position="142"/>
        <end position="166"/>
    </location>
</feature>
<comment type="caution">
    <text evidence="2">The sequence shown here is derived from an EMBL/GenBank/DDBJ whole genome shotgun (WGS) entry which is preliminary data.</text>
</comment>
<dbReference type="EMBL" id="VFOP01000001">
    <property type="protein sequence ID" value="TQL49936.1"/>
    <property type="molecule type" value="Genomic_DNA"/>
</dbReference>
<reference evidence="2 3" key="1">
    <citation type="submission" date="2019-06" db="EMBL/GenBank/DDBJ databases">
        <title>Sequencing the genomes of 1000 actinobacteria strains.</title>
        <authorList>
            <person name="Klenk H.-P."/>
        </authorList>
    </citation>
    <scope>NUCLEOTIDE SEQUENCE [LARGE SCALE GENOMIC DNA]</scope>
    <source>
        <strain evidence="2 3">DSM 12335</strain>
    </source>
</reference>
<dbReference type="Proteomes" id="UP000319516">
    <property type="component" value="Unassembled WGS sequence"/>
</dbReference>
<feature type="transmembrane region" description="Helical" evidence="1">
    <location>
        <begin position="44"/>
        <end position="67"/>
    </location>
</feature>
<gene>
    <name evidence="2" type="ORF">FB467_1033</name>
</gene>
<proteinExistence type="predicted"/>
<dbReference type="AlphaFoldDB" id="A0A542YPB7"/>
<protein>
    <submittedName>
        <fullName evidence="2">Membrane protein YqaA with SNARE-associated domain</fullName>
    </submittedName>
</protein>
<sequence>MDWLDGQPAVVAGLTFLYGFASALFPVLNIEVVALALPVAQPTGWLFSVLSMTAGQTVGKIVIFQAARGGAVWLDRWKERNPGRKAGSGPAWWQRIVEWSNNLFRLLDHTWPAGGVVLLSAAVGMPPLAVVSVVAGARKTPLWIFVLATFVGRGARLLVLSVPVALASH</sequence>
<evidence type="ECO:0000313" key="2">
    <source>
        <dbReference type="EMBL" id="TQL49936.1"/>
    </source>
</evidence>
<dbReference type="OrthoDB" id="3404060at2"/>
<evidence type="ECO:0000313" key="3">
    <source>
        <dbReference type="Proteomes" id="UP000319516"/>
    </source>
</evidence>
<keyword evidence="1" id="KW-0472">Membrane</keyword>
<dbReference type="RefSeq" id="WP_141784137.1">
    <property type="nucleotide sequence ID" value="NZ_BAAAIK010000004.1"/>
</dbReference>